<accession>A0A0C9MZR6</accession>
<dbReference type="OrthoDB" id="10523467at2759"/>
<evidence type="ECO:0000313" key="1">
    <source>
        <dbReference type="EMBL" id="GAN07763.1"/>
    </source>
</evidence>
<dbReference type="AlphaFoldDB" id="A0A0C9MZR6"/>
<evidence type="ECO:0000313" key="2">
    <source>
        <dbReference type="Proteomes" id="UP000053815"/>
    </source>
</evidence>
<proteinExistence type="predicted"/>
<dbReference type="EMBL" id="DF836464">
    <property type="protein sequence ID" value="GAN07763.1"/>
    <property type="molecule type" value="Genomic_DNA"/>
</dbReference>
<organism evidence="1">
    <name type="scientific">Mucor ambiguus</name>
    <dbReference type="NCBI Taxonomy" id="91626"/>
    <lineage>
        <taxon>Eukaryota</taxon>
        <taxon>Fungi</taxon>
        <taxon>Fungi incertae sedis</taxon>
        <taxon>Mucoromycota</taxon>
        <taxon>Mucoromycotina</taxon>
        <taxon>Mucoromycetes</taxon>
        <taxon>Mucorales</taxon>
        <taxon>Mucorineae</taxon>
        <taxon>Mucoraceae</taxon>
        <taxon>Mucor</taxon>
    </lineage>
</organism>
<reference evidence="1" key="1">
    <citation type="submission" date="2014-09" db="EMBL/GenBank/DDBJ databases">
        <title>Draft genome sequence of an oleaginous Mucoromycotina fungus Mucor ambiguus NBRC6742.</title>
        <authorList>
            <person name="Takeda I."/>
            <person name="Yamane N."/>
            <person name="Morita T."/>
            <person name="Tamano K."/>
            <person name="Machida M."/>
            <person name="Baker S."/>
            <person name="Koike H."/>
        </authorList>
    </citation>
    <scope>NUCLEOTIDE SEQUENCE</scope>
    <source>
        <strain evidence="1">NBRC 6742</strain>
    </source>
</reference>
<name>A0A0C9MZR6_9FUNG</name>
<dbReference type="Proteomes" id="UP000053815">
    <property type="component" value="Unassembled WGS sequence"/>
</dbReference>
<gene>
    <name evidence="1" type="ORF">MAM1_0175d07266</name>
</gene>
<sequence>MHPDLQRWSALGSVQDEQMYYSLALEEQVLQRENLTIYMCKKQWCARMLLSQAFKATRASMTRADAVAATVDADDDAAF</sequence>
<protein>
    <submittedName>
        <fullName evidence="1">Uncharacterized protein</fullName>
    </submittedName>
</protein>
<keyword evidence="2" id="KW-1185">Reference proteome</keyword>